<dbReference type="PROSITE" id="PS50011">
    <property type="entry name" value="PROTEIN_KINASE_DOM"/>
    <property type="match status" value="1"/>
</dbReference>
<accession>A0A811Q9W7</accession>
<keyword evidence="3" id="KW-1185">Reference proteome</keyword>
<evidence type="ECO:0000259" key="1">
    <source>
        <dbReference type="PROSITE" id="PS50011"/>
    </source>
</evidence>
<dbReference type="GO" id="GO:0004672">
    <property type="term" value="F:protein kinase activity"/>
    <property type="evidence" value="ECO:0007669"/>
    <property type="project" value="InterPro"/>
</dbReference>
<dbReference type="InterPro" id="IPR000719">
    <property type="entry name" value="Prot_kinase_dom"/>
</dbReference>
<organism evidence="2 3">
    <name type="scientific">Miscanthus lutarioriparius</name>
    <dbReference type="NCBI Taxonomy" id="422564"/>
    <lineage>
        <taxon>Eukaryota</taxon>
        <taxon>Viridiplantae</taxon>
        <taxon>Streptophyta</taxon>
        <taxon>Embryophyta</taxon>
        <taxon>Tracheophyta</taxon>
        <taxon>Spermatophyta</taxon>
        <taxon>Magnoliopsida</taxon>
        <taxon>Liliopsida</taxon>
        <taxon>Poales</taxon>
        <taxon>Poaceae</taxon>
        <taxon>PACMAD clade</taxon>
        <taxon>Panicoideae</taxon>
        <taxon>Andropogonodae</taxon>
        <taxon>Andropogoneae</taxon>
        <taxon>Saccharinae</taxon>
        <taxon>Miscanthus</taxon>
    </lineage>
</organism>
<dbReference type="InterPro" id="IPR011009">
    <property type="entry name" value="Kinase-like_dom_sf"/>
</dbReference>
<dbReference type="PANTHER" id="PTHR45707">
    <property type="entry name" value="C2 CALCIUM/LIPID-BINDING PLANT PHOSPHORIBOSYLTRANSFERASE FAMILY PROTEIN"/>
    <property type="match status" value="1"/>
</dbReference>
<dbReference type="EMBL" id="CAJGYO010000010">
    <property type="protein sequence ID" value="CAD6256068.1"/>
    <property type="molecule type" value="Genomic_DNA"/>
</dbReference>
<dbReference type="SUPFAM" id="SSF56112">
    <property type="entry name" value="Protein kinase-like (PK-like)"/>
    <property type="match status" value="1"/>
</dbReference>
<name>A0A811Q9W7_9POAL</name>
<sequence length="261" mass="29730">MAAESSRRGRVMLGRLGTAKLCNGECGSTWECPEKWHESLDGDCKLLKKCIEIARSCCDHDPHSRPTIHNIILMLDETETMIQMIPPSINTEPRNDPMSSLYQVVQRFRALPERTINEHSRLVAIYEDLNALEHILEGRQKPNNLSYSLLQFMTKNFSVERKMGNNEFGDFFKVVAVVRLSGSLKINDRMFHGEVKITMTAQHQNIVRFLGNCSYAAKEEASIHGKTTNTEIRERLLCFEYLSNGSLKKHISGTIKKLSNT</sequence>
<evidence type="ECO:0000313" key="3">
    <source>
        <dbReference type="Proteomes" id="UP000604825"/>
    </source>
</evidence>
<evidence type="ECO:0000313" key="2">
    <source>
        <dbReference type="EMBL" id="CAD6256068.1"/>
    </source>
</evidence>
<gene>
    <name evidence="2" type="ORF">NCGR_LOCUS39592</name>
</gene>
<protein>
    <recommendedName>
        <fullName evidence="1">Protein kinase domain-containing protein</fullName>
    </recommendedName>
</protein>
<dbReference type="GO" id="GO:0005524">
    <property type="term" value="F:ATP binding"/>
    <property type="evidence" value="ECO:0007669"/>
    <property type="project" value="InterPro"/>
</dbReference>
<dbReference type="Gene3D" id="1.10.510.10">
    <property type="entry name" value="Transferase(Phosphotransferase) domain 1"/>
    <property type="match status" value="1"/>
</dbReference>
<dbReference type="AlphaFoldDB" id="A0A811Q9W7"/>
<feature type="domain" description="Protein kinase" evidence="1">
    <location>
        <begin position="157"/>
        <end position="261"/>
    </location>
</feature>
<reference evidence="2" key="1">
    <citation type="submission" date="2020-10" db="EMBL/GenBank/DDBJ databases">
        <authorList>
            <person name="Han B."/>
            <person name="Lu T."/>
            <person name="Zhao Q."/>
            <person name="Huang X."/>
            <person name="Zhao Y."/>
        </authorList>
    </citation>
    <scope>NUCLEOTIDE SEQUENCE</scope>
</reference>
<dbReference type="OrthoDB" id="685733at2759"/>
<comment type="caution">
    <text evidence="2">The sequence shown here is derived from an EMBL/GenBank/DDBJ whole genome shotgun (WGS) entry which is preliminary data.</text>
</comment>
<proteinExistence type="predicted"/>
<dbReference type="Proteomes" id="UP000604825">
    <property type="component" value="Unassembled WGS sequence"/>
</dbReference>
<dbReference type="PANTHER" id="PTHR45707:SF50">
    <property type="entry name" value="VESICLE-ASSOCIATED PROTEIN 1-1"/>
    <property type="match status" value="1"/>
</dbReference>